<proteinExistence type="predicted"/>
<protein>
    <submittedName>
        <fullName evidence="5">M20 family peptidase</fullName>
    </submittedName>
</protein>
<dbReference type="SUPFAM" id="SSF53187">
    <property type="entry name" value="Zn-dependent exopeptidases"/>
    <property type="match status" value="1"/>
</dbReference>
<dbReference type="EMBL" id="QRMS01000004">
    <property type="protein sequence ID" value="RHJ85927.1"/>
    <property type="molecule type" value="Genomic_DNA"/>
</dbReference>
<dbReference type="PIRSF" id="PIRSF037238">
    <property type="entry name" value="Carboxypeptidase_G2"/>
    <property type="match status" value="1"/>
</dbReference>
<dbReference type="AlphaFoldDB" id="A0A415DYL0"/>
<dbReference type="PANTHER" id="PTHR43808">
    <property type="entry name" value="ACETYLORNITHINE DEACETYLASE"/>
    <property type="match status" value="1"/>
</dbReference>
<evidence type="ECO:0000313" key="5">
    <source>
        <dbReference type="EMBL" id="RHJ85927.1"/>
    </source>
</evidence>
<sequence length="394" mass="43337">MFTEELRNKIDSYIEENREAVISFLEELVNLEGRHGEKEHLLRTAAFLKRNFDEIGMETVLIEVGEANAPIVTGVFNKDAAEKEIVFTGHYDTVFAAGSAGERPFHIKDGKAYGPGVCDMKGGIAIAFFTVKALQEFGFRNAPVRLFFVGDEEVNHQGGTAIEKIRAYTKDILAAFNMENRYESGQLCIGRKGCYEFLLKVHGIASHPGHAYDEGRNAIEEMSHKVLALQAVTPKEKNRDYSVSVNTIKGGTVTNGIPAYCEATIDVRVKSFAALRTCEFLMREVCEKPYIEGTKTKLIRTDDMIPFETTEGVKAAYEAVKAVNDQIGGTVTGSIAVGGSSDAAYMAAGGTKVVCQCGVSGAYTHNEKEYAVVASLYEAIRLFICTVYQYQLFK</sequence>
<dbReference type="InterPro" id="IPR050072">
    <property type="entry name" value="Peptidase_M20A"/>
</dbReference>
<dbReference type="InterPro" id="IPR002933">
    <property type="entry name" value="Peptidase_M20"/>
</dbReference>
<dbReference type="OrthoDB" id="9783294at2"/>
<dbReference type="RefSeq" id="WP_118336096.1">
    <property type="nucleotide sequence ID" value="NZ_AP025567.1"/>
</dbReference>
<keyword evidence="6" id="KW-1185">Reference proteome</keyword>
<evidence type="ECO:0000256" key="1">
    <source>
        <dbReference type="ARBA" id="ARBA00022723"/>
    </source>
</evidence>
<dbReference type="Pfam" id="PF01546">
    <property type="entry name" value="Peptidase_M20"/>
    <property type="match status" value="1"/>
</dbReference>
<feature type="domain" description="Peptidase M20 dimerisation" evidence="4">
    <location>
        <begin position="189"/>
        <end position="293"/>
    </location>
</feature>
<dbReference type="Gene3D" id="3.30.70.360">
    <property type="match status" value="1"/>
</dbReference>
<keyword evidence="1" id="KW-0479">Metal-binding</keyword>
<dbReference type="Proteomes" id="UP000284841">
    <property type="component" value="Unassembled WGS sequence"/>
</dbReference>
<keyword evidence="2" id="KW-0378">Hydrolase</keyword>
<feature type="active site" description="Proton acceptor" evidence="3">
    <location>
        <position position="152"/>
    </location>
</feature>
<dbReference type="SUPFAM" id="SSF55031">
    <property type="entry name" value="Bacterial exopeptidase dimerisation domain"/>
    <property type="match status" value="1"/>
</dbReference>
<evidence type="ECO:0000259" key="4">
    <source>
        <dbReference type="Pfam" id="PF07687"/>
    </source>
</evidence>
<evidence type="ECO:0000256" key="2">
    <source>
        <dbReference type="ARBA" id="ARBA00022801"/>
    </source>
</evidence>
<evidence type="ECO:0000313" key="6">
    <source>
        <dbReference type="Proteomes" id="UP000284841"/>
    </source>
</evidence>
<dbReference type="Gene3D" id="3.40.630.10">
    <property type="entry name" value="Zn peptidases"/>
    <property type="match status" value="1"/>
</dbReference>
<gene>
    <name evidence="5" type="ORF">DW099_13865</name>
</gene>
<dbReference type="Pfam" id="PF07687">
    <property type="entry name" value="M20_dimer"/>
    <property type="match status" value="1"/>
</dbReference>
<dbReference type="InterPro" id="IPR017150">
    <property type="entry name" value="Pept_M20_glutamate_carboxypep"/>
</dbReference>
<accession>A0A415DYL0</accession>
<dbReference type="GO" id="GO:0046872">
    <property type="term" value="F:metal ion binding"/>
    <property type="evidence" value="ECO:0007669"/>
    <property type="project" value="UniProtKB-KW"/>
</dbReference>
<feature type="active site" evidence="3">
    <location>
        <position position="92"/>
    </location>
</feature>
<dbReference type="InterPro" id="IPR011650">
    <property type="entry name" value="Peptidase_M20_dimer"/>
</dbReference>
<dbReference type="GO" id="GO:0016787">
    <property type="term" value="F:hydrolase activity"/>
    <property type="evidence" value="ECO:0007669"/>
    <property type="project" value="UniProtKB-KW"/>
</dbReference>
<evidence type="ECO:0000256" key="3">
    <source>
        <dbReference type="PIRSR" id="PIRSR037238-1"/>
    </source>
</evidence>
<dbReference type="STRING" id="1776384.GCA_900086585_01972"/>
<dbReference type="InterPro" id="IPR036264">
    <property type="entry name" value="Bact_exopeptidase_dim_dom"/>
</dbReference>
<reference evidence="5 6" key="1">
    <citation type="submission" date="2018-08" db="EMBL/GenBank/DDBJ databases">
        <title>A genome reference for cultivated species of the human gut microbiota.</title>
        <authorList>
            <person name="Zou Y."/>
            <person name="Xue W."/>
            <person name="Luo G."/>
        </authorList>
    </citation>
    <scope>NUCLEOTIDE SEQUENCE [LARGE SCALE GENOMIC DNA]</scope>
    <source>
        <strain evidence="5 6">AM07-24</strain>
    </source>
</reference>
<comment type="caution">
    <text evidence="5">The sequence shown here is derived from an EMBL/GenBank/DDBJ whole genome shotgun (WGS) entry which is preliminary data.</text>
</comment>
<name>A0A415DYL0_9FIRM</name>
<organism evidence="5 6">
    <name type="scientific">Emergencia timonensis</name>
    <dbReference type="NCBI Taxonomy" id="1776384"/>
    <lineage>
        <taxon>Bacteria</taxon>
        <taxon>Bacillati</taxon>
        <taxon>Bacillota</taxon>
        <taxon>Clostridia</taxon>
        <taxon>Peptostreptococcales</taxon>
        <taxon>Anaerovoracaceae</taxon>
        <taxon>Emergencia</taxon>
    </lineage>
</organism>
<dbReference type="PANTHER" id="PTHR43808:SF9">
    <property type="entry name" value="BLL0789 PROTEIN"/>
    <property type="match status" value="1"/>
</dbReference>